<dbReference type="Proteomes" id="UP000006755">
    <property type="component" value="Unassembled WGS sequence"/>
</dbReference>
<comment type="caution">
    <text evidence="1">The sequence shown here is derived from an EMBL/GenBank/DDBJ whole genome shotgun (WGS) entry which is preliminary data.</text>
</comment>
<evidence type="ECO:0000313" key="2">
    <source>
        <dbReference type="Proteomes" id="UP000006755"/>
    </source>
</evidence>
<dbReference type="AlphaFoldDB" id="K2J2V7"/>
<sequence length="82" mass="8943">MGARVLLYATGFNNEGRPYPRGQRQCPAQCQFPGPHELTRFASVVLQRAGLTPPSYNAMFSPQIRIHAPTQFGPGIGEVTDA</sequence>
<name>K2J2V7_9GAMM</name>
<proteinExistence type="predicted"/>
<dbReference type="EMBL" id="AMRI01000024">
    <property type="protein sequence ID" value="EKE69443.1"/>
    <property type="molecule type" value="Genomic_DNA"/>
</dbReference>
<reference evidence="1 2" key="1">
    <citation type="journal article" date="2012" name="J. Bacteriol.">
        <title>Genome Sequence of Gallaecimonas xiamenensis Type Strain 3-C-1.</title>
        <authorList>
            <person name="Lai Q."/>
            <person name="Wang L."/>
            <person name="Wang W."/>
            <person name="Shao Z."/>
        </authorList>
    </citation>
    <scope>NUCLEOTIDE SEQUENCE [LARGE SCALE GENOMIC DNA]</scope>
    <source>
        <strain evidence="1 2">3-C-1</strain>
    </source>
</reference>
<dbReference type="RefSeq" id="WP_008485880.1">
    <property type="nucleotide sequence ID" value="NZ_AMRI01000024.1"/>
</dbReference>
<accession>K2J2V7</accession>
<organism evidence="1 2">
    <name type="scientific">Gallaecimonas xiamenensis 3-C-1</name>
    <dbReference type="NCBI Taxonomy" id="745411"/>
    <lineage>
        <taxon>Bacteria</taxon>
        <taxon>Pseudomonadati</taxon>
        <taxon>Pseudomonadota</taxon>
        <taxon>Gammaproteobacteria</taxon>
        <taxon>Enterobacterales</taxon>
        <taxon>Gallaecimonadaceae</taxon>
        <taxon>Gallaecimonas</taxon>
    </lineage>
</organism>
<gene>
    <name evidence="1" type="ORF">B3C1_15067</name>
</gene>
<evidence type="ECO:0000313" key="1">
    <source>
        <dbReference type="EMBL" id="EKE69443.1"/>
    </source>
</evidence>
<keyword evidence="2" id="KW-1185">Reference proteome</keyword>
<dbReference type="OrthoDB" id="119951at2"/>
<protein>
    <submittedName>
        <fullName evidence="1">Beta-lactamase</fullName>
    </submittedName>
</protein>